<dbReference type="RefSeq" id="WP_381507595.1">
    <property type="nucleotide sequence ID" value="NZ_JBHUOM010000032.1"/>
</dbReference>
<accession>A0ABW6AQ12</accession>
<keyword evidence="2" id="KW-1185">Reference proteome</keyword>
<evidence type="ECO:0008006" key="3">
    <source>
        <dbReference type="Google" id="ProtNLM"/>
    </source>
</evidence>
<dbReference type="SUPFAM" id="SSF56925">
    <property type="entry name" value="OMPA-like"/>
    <property type="match status" value="1"/>
</dbReference>
<comment type="caution">
    <text evidence="1">The sequence shown here is derived from an EMBL/GenBank/DDBJ whole genome shotgun (WGS) entry which is preliminary data.</text>
</comment>
<dbReference type="Proteomes" id="UP001597512">
    <property type="component" value="Unassembled WGS sequence"/>
</dbReference>
<dbReference type="InterPro" id="IPR011250">
    <property type="entry name" value="OMP/PagP_B-barrel"/>
</dbReference>
<proteinExistence type="predicted"/>
<dbReference type="EMBL" id="JBHUOM010000032">
    <property type="protein sequence ID" value="MFD2937485.1"/>
    <property type="molecule type" value="Genomic_DNA"/>
</dbReference>
<organism evidence="1 2">
    <name type="scientific">Spirosoma flavum</name>
    <dbReference type="NCBI Taxonomy" id="2048557"/>
    <lineage>
        <taxon>Bacteria</taxon>
        <taxon>Pseudomonadati</taxon>
        <taxon>Bacteroidota</taxon>
        <taxon>Cytophagia</taxon>
        <taxon>Cytophagales</taxon>
        <taxon>Cytophagaceae</taxon>
        <taxon>Spirosoma</taxon>
    </lineage>
</organism>
<evidence type="ECO:0000313" key="1">
    <source>
        <dbReference type="EMBL" id="MFD2937485.1"/>
    </source>
</evidence>
<dbReference type="Gene3D" id="2.40.160.20">
    <property type="match status" value="1"/>
</dbReference>
<sequence length="231" mass="25584">MKNFILGIIMLTLTESAYAQRLMDNRAVKTQSSIGHWVIGVETDNLVILKKVRDIGDEDYQRRLMPTVGYFVTRNLILGVGIPLGLAPRTGTYYSSGTVGQAGVYPTSISPKQIGVAPFIQQFIGQGKVKPFIGASYRYTYQQLDFSIRDISVYLKQTGNESELSVFTGLTYLISPKIGIDVKLRYGWQSGNHPYVSFPNLMESGYTSNFAYTSQTLAANIGLRLIIGKKG</sequence>
<reference evidence="2" key="1">
    <citation type="journal article" date="2019" name="Int. J. Syst. Evol. Microbiol.">
        <title>The Global Catalogue of Microorganisms (GCM) 10K type strain sequencing project: providing services to taxonomists for standard genome sequencing and annotation.</title>
        <authorList>
            <consortium name="The Broad Institute Genomics Platform"/>
            <consortium name="The Broad Institute Genome Sequencing Center for Infectious Disease"/>
            <person name="Wu L."/>
            <person name="Ma J."/>
        </authorList>
    </citation>
    <scope>NUCLEOTIDE SEQUENCE [LARGE SCALE GENOMIC DNA]</scope>
    <source>
        <strain evidence="2">KCTC 52490</strain>
    </source>
</reference>
<gene>
    <name evidence="1" type="ORF">ACFS25_27175</name>
</gene>
<name>A0ABW6AQ12_9BACT</name>
<evidence type="ECO:0000313" key="2">
    <source>
        <dbReference type="Proteomes" id="UP001597512"/>
    </source>
</evidence>
<protein>
    <recommendedName>
        <fullName evidence="3">Outer membrane protein beta-barrel domain-containing protein</fullName>
    </recommendedName>
</protein>